<dbReference type="InterPro" id="IPR003811">
    <property type="entry name" value="G3P_acylTferase_PlsY"/>
</dbReference>
<dbReference type="EC" id="2.3.1.275" evidence="10"/>
<dbReference type="RefSeq" id="WP_346025434.1">
    <property type="nucleotide sequence ID" value="NZ_BAAADA010000196.1"/>
</dbReference>
<evidence type="ECO:0000256" key="10">
    <source>
        <dbReference type="HAMAP-Rule" id="MF_01043"/>
    </source>
</evidence>
<dbReference type="Proteomes" id="UP001410648">
    <property type="component" value="Unassembled WGS sequence"/>
</dbReference>
<dbReference type="Pfam" id="PF02660">
    <property type="entry name" value="G3P_acyltransf"/>
    <property type="match status" value="1"/>
</dbReference>
<evidence type="ECO:0000313" key="12">
    <source>
        <dbReference type="Proteomes" id="UP001410648"/>
    </source>
</evidence>
<accession>A0ABP3L7D0</accession>
<evidence type="ECO:0000256" key="6">
    <source>
        <dbReference type="ARBA" id="ARBA00023098"/>
    </source>
</evidence>
<comment type="catalytic activity">
    <reaction evidence="10">
        <text>an acyl phosphate + sn-glycerol 3-phosphate = a 1-acyl-sn-glycero-3-phosphate + phosphate</text>
        <dbReference type="Rhea" id="RHEA:34075"/>
        <dbReference type="ChEBI" id="CHEBI:43474"/>
        <dbReference type="ChEBI" id="CHEBI:57597"/>
        <dbReference type="ChEBI" id="CHEBI:57970"/>
        <dbReference type="ChEBI" id="CHEBI:59918"/>
        <dbReference type="EC" id="2.3.1.275"/>
    </reaction>
</comment>
<evidence type="ECO:0000256" key="7">
    <source>
        <dbReference type="ARBA" id="ARBA00023136"/>
    </source>
</evidence>
<evidence type="ECO:0000256" key="3">
    <source>
        <dbReference type="ARBA" id="ARBA00022679"/>
    </source>
</evidence>
<comment type="subunit">
    <text evidence="10">Probably interacts with PlsX.</text>
</comment>
<evidence type="ECO:0000313" key="11">
    <source>
        <dbReference type="EMBL" id="GAA0493767.1"/>
    </source>
</evidence>
<evidence type="ECO:0000256" key="4">
    <source>
        <dbReference type="ARBA" id="ARBA00022692"/>
    </source>
</evidence>
<dbReference type="EMBL" id="BAAADA010000196">
    <property type="protein sequence ID" value="GAA0493767.1"/>
    <property type="molecule type" value="Genomic_DNA"/>
</dbReference>
<comment type="pathway">
    <text evidence="10">Lipid metabolism; phospholipid metabolism.</text>
</comment>
<keyword evidence="4 10" id="KW-0812">Transmembrane</keyword>
<feature type="transmembrane region" description="Helical" evidence="10">
    <location>
        <begin position="6"/>
        <end position="27"/>
    </location>
</feature>
<feature type="transmembrane region" description="Helical" evidence="10">
    <location>
        <begin position="48"/>
        <end position="74"/>
    </location>
</feature>
<keyword evidence="8 10" id="KW-0594">Phospholipid biosynthesis</keyword>
<proteinExistence type="inferred from homology"/>
<comment type="caution">
    <text evidence="11">The sequence shown here is derived from an EMBL/GenBank/DDBJ whole genome shotgun (WGS) entry which is preliminary data.</text>
</comment>
<keyword evidence="1 10" id="KW-1003">Cell membrane</keyword>
<comment type="subcellular location">
    <subcellularLocation>
        <location evidence="10">Cell membrane</location>
        <topology evidence="10">Multi-pass membrane protein</topology>
    </subcellularLocation>
</comment>
<keyword evidence="5 10" id="KW-1133">Transmembrane helix</keyword>
<keyword evidence="7 10" id="KW-0472">Membrane</keyword>
<dbReference type="PANTHER" id="PTHR30309:SF0">
    <property type="entry name" value="GLYCEROL-3-PHOSPHATE ACYLTRANSFERASE-RELATED"/>
    <property type="match status" value="1"/>
</dbReference>
<dbReference type="HAMAP" id="MF_01043">
    <property type="entry name" value="PlsY"/>
    <property type="match status" value="1"/>
</dbReference>
<keyword evidence="9 10" id="KW-1208">Phospholipid metabolism</keyword>
<evidence type="ECO:0000256" key="5">
    <source>
        <dbReference type="ARBA" id="ARBA00022989"/>
    </source>
</evidence>
<dbReference type="PANTHER" id="PTHR30309">
    <property type="entry name" value="INNER MEMBRANE PROTEIN YGIH"/>
    <property type="match status" value="1"/>
</dbReference>
<name>A0ABP3L7D0_9LACT</name>
<feature type="transmembrane region" description="Helical" evidence="10">
    <location>
        <begin position="80"/>
        <end position="99"/>
    </location>
</feature>
<feature type="transmembrane region" description="Helical" evidence="10">
    <location>
        <begin position="142"/>
        <end position="173"/>
    </location>
</feature>
<comment type="function">
    <text evidence="10">Catalyzes the transfer of an acyl group from acyl-phosphate (acyl-PO(4)) to glycerol-3-phosphate (G3P) to form lysophosphatidic acid (LPA). This enzyme utilizes acyl-phosphate as fatty acyl donor, but not acyl-CoA or acyl-ACP.</text>
</comment>
<dbReference type="NCBIfam" id="TIGR00023">
    <property type="entry name" value="glycerol-3-phosphate 1-O-acyltransferase PlsY"/>
    <property type="match status" value="1"/>
</dbReference>
<sequence>MTEIIVIIMAYLLGSIPSGVWVGQLFFQTDIRQHGSGSSGTTNTFRVLGKNAGTVVLILDIAKGTVAAFLPVWFGLSLHPMIAGIFAVIGHVYPIFAGFKGGKAVATSAGIVLGAQPLLALGLLIIWGSILYTSSMVSLASIITAVIAALASLFLGDLIFAVIIWTAMVLVLVRHRSNIERIRKGEENRVPFGRNRSGS</sequence>
<protein>
    <recommendedName>
        <fullName evidence="10">Glycerol-3-phosphate acyltransferase</fullName>
    </recommendedName>
    <alternativeName>
        <fullName evidence="10">Acyl-PO4 G3P acyltransferase</fullName>
    </alternativeName>
    <alternativeName>
        <fullName evidence="10">Acyl-phosphate--glycerol-3-phosphate acyltransferase</fullName>
    </alternativeName>
    <alternativeName>
        <fullName evidence="10">G3P acyltransferase</fullName>
        <shortName evidence="10">GPAT</shortName>
        <ecNumber evidence="10">2.3.1.275</ecNumber>
    </alternativeName>
    <alternativeName>
        <fullName evidence="10">Lysophosphatidic acid synthase</fullName>
        <shortName evidence="10">LPA synthase</shortName>
    </alternativeName>
</protein>
<evidence type="ECO:0000256" key="2">
    <source>
        <dbReference type="ARBA" id="ARBA00022516"/>
    </source>
</evidence>
<keyword evidence="12" id="KW-1185">Reference proteome</keyword>
<evidence type="ECO:0000256" key="9">
    <source>
        <dbReference type="ARBA" id="ARBA00023264"/>
    </source>
</evidence>
<keyword evidence="2 10" id="KW-0444">Lipid biosynthesis</keyword>
<feature type="transmembrane region" description="Helical" evidence="10">
    <location>
        <begin position="111"/>
        <end position="130"/>
    </location>
</feature>
<dbReference type="SMART" id="SM01207">
    <property type="entry name" value="G3P_acyltransf"/>
    <property type="match status" value="1"/>
</dbReference>
<keyword evidence="3 10" id="KW-0808">Transferase</keyword>
<organism evidence="11 12">
    <name type="scientific">Alkalibacterium indicireducens</name>
    <dbReference type="NCBI Taxonomy" id="398758"/>
    <lineage>
        <taxon>Bacteria</taxon>
        <taxon>Bacillati</taxon>
        <taxon>Bacillota</taxon>
        <taxon>Bacilli</taxon>
        <taxon>Lactobacillales</taxon>
        <taxon>Carnobacteriaceae</taxon>
        <taxon>Alkalibacterium</taxon>
    </lineage>
</organism>
<comment type="similarity">
    <text evidence="10">Belongs to the PlsY family.</text>
</comment>
<gene>
    <name evidence="10 11" type="primary">plsY</name>
    <name evidence="11" type="ORF">GCM10008936_20880</name>
</gene>
<evidence type="ECO:0000256" key="1">
    <source>
        <dbReference type="ARBA" id="ARBA00022475"/>
    </source>
</evidence>
<reference evidence="12" key="1">
    <citation type="journal article" date="2019" name="Int. J. Syst. Evol. Microbiol.">
        <title>The Global Catalogue of Microorganisms (GCM) 10K type strain sequencing project: providing services to taxonomists for standard genome sequencing and annotation.</title>
        <authorList>
            <consortium name="The Broad Institute Genomics Platform"/>
            <consortium name="The Broad Institute Genome Sequencing Center for Infectious Disease"/>
            <person name="Wu L."/>
            <person name="Ma J."/>
        </authorList>
    </citation>
    <scope>NUCLEOTIDE SEQUENCE [LARGE SCALE GENOMIC DNA]</scope>
    <source>
        <strain evidence="12">JCM 14232</strain>
    </source>
</reference>
<evidence type="ECO:0000256" key="8">
    <source>
        <dbReference type="ARBA" id="ARBA00023209"/>
    </source>
</evidence>
<keyword evidence="6 10" id="KW-0443">Lipid metabolism</keyword>